<proteinExistence type="predicted"/>
<evidence type="ECO:0000313" key="2">
    <source>
        <dbReference type="Proteomes" id="UP000236752"/>
    </source>
</evidence>
<evidence type="ECO:0000313" key="1">
    <source>
        <dbReference type="EMBL" id="SEF99078.1"/>
    </source>
</evidence>
<sequence length="276" mass="31138">MFVVSIFVLLVLVIVGLFTWRQADRRADATEIERLLEFQPDRPEYFSADMVEGLPEPAQRFLTFAIREGTPLYTVAYLEMSGQFGLGDKTTPKYIPMFAKQVLAAPEGFVWEMDSTEGSPSISGSDSGTWTRFWLAGLIPVARAGGTLDHRRSAFGRYVAEAIFWTPAAVLPGEGITWDAPSPNVARLTMRKGDLEQAVDITVDPDGRPRKVEMERWTNANKRKKYQLQPFGGYLSNFQEFEGFVLPLHVEAGNHFGTEEYFPFFFADVSQITFPR</sequence>
<dbReference type="InterPro" id="IPR046674">
    <property type="entry name" value="DUF6544"/>
</dbReference>
<organism evidence="1 2">
    <name type="scientific">Thalassococcus halodurans</name>
    <dbReference type="NCBI Taxonomy" id="373675"/>
    <lineage>
        <taxon>Bacteria</taxon>
        <taxon>Pseudomonadati</taxon>
        <taxon>Pseudomonadota</taxon>
        <taxon>Alphaproteobacteria</taxon>
        <taxon>Rhodobacterales</taxon>
        <taxon>Roseobacteraceae</taxon>
        <taxon>Thalassococcus</taxon>
    </lineage>
</organism>
<dbReference type="AlphaFoldDB" id="A0A1H5WIE2"/>
<dbReference type="Proteomes" id="UP000236752">
    <property type="component" value="Unassembled WGS sequence"/>
</dbReference>
<accession>A0A1H5WIE2</accession>
<gene>
    <name evidence="1" type="ORF">SAMN04488045_1448</name>
</gene>
<name>A0A1H5WIE2_9RHOB</name>
<dbReference type="Pfam" id="PF20181">
    <property type="entry name" value="DUF6544"/>
    <property type="match status" value="1"/>
</dbReference>
<protein>
    <submittedName>
        <fullName evidence="1">Uncharacterized protein</fullName>
    </submittedName>
</protein>
<dbReference type="EMBL" id="FNUZ01000002">
    <property type="protein sequence ID" value="SEF99078.1"/>
    <property type="molecule type" value="Genomic_DNA"/>
</dbReference>
<reference evidence="1 2" key="1">
    <citation type="submission" date="2016-10" db="EMBL/GenBank/DDBJ databases">
        <authorList>
            <person name="de Groot N.N."/>
        </authorList>
    </citation>
    <scope>NUCLEOTIDE SEQUENCE [LARGE SCALE GENOMIC DNA]</scope>
    <source>
        <strain evidence="1 2">DSM 26915</strain>
    </source>
</reference>
<keyword evidence="2" id="KW-1185">Reference proteome</keyword>